<keyword evidence="1" id="KW-0802">TPR repeat</keyword>
<dbReference type="PANTHER" id="PTHR37316:SF3">
    <property type="entry name" value="TEICHOIC ACID GLYCEROL-PHOSPHATE TRANSFERASE"/>
    <property type="match status" value="1"/>
</dbReference>
<dbReference type="GO" id="GO:0016020">
    <property type="term" value="C:membrane"/>
    <property type="evidence" value="ECO:0007669"/>
    <property type="project" value="InterPro"/>
</dbReference>
<evidence type="ECO:0000313" key="2">
    <source>
        <dbReference type="EMBL" id="SFQ20873.1"/>
    </source>
</evidence>
<evidence type="ECO:0000313" key="3">
    <source>
        <dbReference type="Proteomes" id="UP000198577"/>
    </source>
</evidence>
<dbReference type="SUPFAM" id="SSF53756">
    <property type="entry name" value="UDP-Glycosyltransferase/glycogen phosphorylase"/>
    <property type="match status" value="2"/>
</dbReference>
<gene>
    <name evidence="2" type="ORF">SAMN05444406_1182</name>
</gene>
<feature type="repeat" description="TPR" evidence="1">
    <location>
        <begin position="50"/>
        <end position="83"/>
    </location>
</feature>
<dbReference type="Pfam" id="PF14559">
    <property type="entry name" value="TPR_19"/>
    <property type="match status" value="1"/>
</dbReference>
<dbReference type="Proteomes" id="UP000198577">
    <property type="component" value="Unassembled WGS sequence"/>
</dbReference>
<dbReference type="Pfam" id="PF04464">
    <property type="entry name" value="Glyphos_transf"/>
    <property type="match status" value="1"/>
</dbReference>
<dbReference type="InterPro" id="IPR043148">
    <property type="entry name" value="TagF_C"/>
</dbReference>
<keyword evidence="3" id="KW-1185">Reference proteome</keyword>
<name>A0A1I5WM29_9FIRM</name>
<dbReference type="InterPro" id="IPR011990">
    <property type="entry name" value="TPR-like_helical_dom_sf"/>
</dbReference>
<dbReference type="Gene3D" id="3.40.50.12580">
    <property type="match status" value="1"/>
</dbReference>
<evidence type="ECO:0000256" key="1">
    <source>
        <dbReference type="PROSITE-ProRule" id="PRU00339"/>
    </source>
</evidence>
<dbReference type="OrthoDB" id="9816564at2"/>
<dbReference type="PANTHER" id="PTHR37316">
    <property type="entry name" value="TEICHOIC ACID GLYCEROL-PHOSPHATE PRIMASE"/>
    <property type="match status" value="1"/>
</dbReference>
<dbReference type="EMBL" id="FOXR01000018">
    <property type="protein sequence ID" value="SFQ20873.1"/>
    <property type="molecule type" value="Genomic_DNA"/>
</dbReference>
<organism evidence="2 3">
    <name type="scientific">Caldicoprobacter faecalis</name>
    <dbReference type="NCBI Taxonomy" id="937334"/>
    <lineage>
        <taxon>Bacteria</taxon>
        <taxon>Bacillati</taxon>
        <taxon>Bacillota</taxon>
        <taxon>Clostridia</taxon>
        <taxon>Caldicoprobacterales</taxon>
        <taxon>Caldicoprobacteraceae</taxon>
        <taxon>Caldicoprobacter</taxon>
    </lineage>
</organism>
<dbReference type="RefSeq" id="WP_092282427.1">
    <property type="nucleotide sequence ID" value="NZ_FOXR01000018.1"/>
</dbReference>
<proteinExistence type="predicted"/>
<reference evidence="2 3" key="1">
    <citation type="submission" date="2016-10" db="EMBL/GenBank/DDBJ databases">
        <authorList>
            <person name="de Groot N.N."/>
        </authorList>
    </citation>
    <scope>NUCLEOTIDE SEQUENCE [LARGE SCALE GENOMIC DNA]</scope>
    <source>
        <strain evidence="2 3">DSM 20678</strain>
    </source>
</reference>
<dbReference type="InterPro" id="IPR007554">
    <property type="entry name" value="Glycerophosphate_synth"/>
</dbReference>
<dbReference type="GO" id="GO:0047355">
    <property type="term" value="F:CDP-glycerol glycerophosphotransferase activity"/>
    <property type="evidence" value="ECO:0007669"/>
    <property type="project" value="InterPro"/>
</dbReference>
<dbReference type="SMART" id="SM00028">
    <property type="entry name" value="TPR"/>
    <property type="match status" value="3"/>
</dbReference>
<dbReference type="SUPFAM" id="SSF48452">
    <property type="entry name" value="TPR-like"/>
    <property type="match status" value="1"/>
</dbReference>
<dbReference type="InterPro" id="IPR019734">
    <property type="entry name" value="TPR_rpt"/>
</dbReference>
<sequence>MFETQNSTSKKMEIYKKQFKDNIKILIEKGMLKEAEELINEYKEIASDDIEIYSIKGVIYISQQRYQEAEEILKEGLSIQEDFDIMYNLAYLYILQGKYDLAKNLCDQAILKTDDRESQQSLVDLYRLLGINKTKAEIIEEANFQRYYSLANEMKSKGNWSDASLYYGIAYRYCKDDELKKELEKLNSENDASKNIFYVAANNLKKRFIILSSCGWGDVYQRPHHIARSLAKFGNEVIFICPAQKAVVNSGEVSAADITNYCLNNYRVVDGVKIYFPLIVEYDGRLICNNYLDLVQNILSIPTDAYKTVVITYMPYQVEVIKQLKGDYFHIYECVDDHTDIEYAFWGQKKDVLWEQELMDRADAITTTATSLYLQRVAVEGRKNVFLLRNAVNEGDFIIDDLQMPSDLINIPEPRIVYTGVVYNRFDEKLFYEIVNSNPDKSFVIIGPVYNGMLKEKRNNLYILGPKKHSELKNYLKFMQIGIVPYIDTADIDIACDSIKQYEYIACGLPVITTYMPESAIDKIYTFLANTKDAFNEAIEKCLNLKIDKDAVSDFLLRNSWNARAALLCKIADGEMVTEQKRAVKSLGEELYRLVFQYDSPVFKILWGLYLSLEDNVEFEKIAREAYQQLKYNKYIVSKYITALIKNMNVDAIVEAVFNSVFFNNAIKEEVLFCKELGDSDLIICLASIAIGNLKEALRWIDKIGNDEVKLIYKNYINYIIGEKLEIEELKSISASSQKHPLYRYLNDIIVNQETKNNRVFIADLYDSVSLNFVRLLSLNNVAVDGFCNNDGRPKYGIKAVALEEVVEMQRHAKVKVIVCYGADYIKLVRTLAEKGIEECEVAVILGQKVIFVKIDKELMEHIRRKDYNKTITFNKFNAADSNVHALIKYIPEEYKKKYKLNVIYGKDVWSIENIVKVPLISSVTVSGFATFLYHYPKFTYNIEVGHYGVPIKASGMMDKKDKNSGGNPQVYEKVDVVCVASELHMIINSAFYAIPENKYRITGLPRTDVLFFADSKANLEKLLGVSLEGKRVIFNMPTFRVFEQAGRIEGGAGLDDSFKINNFDYNEFNNFLKQHNLICVSKVHHGEEMTVYTKTKNRNYDSMFFITNYDLEKHDLDLYEILGAGDLLITDYSTVYNDFLFMNKPTIFVVTDIEEYRKNRGLALEPYDFWTAGPKVKSQRELQEEILKCLSDRNYFREHRERLRPVFFKYIDTNSIHRTWKVIDEVMSQIS</sequence>
<dbReference type="AlphaFoldDB" id="A0A1I5WM29"/>
<keyword evidence="2" id="KW-0808">Transferase</keyword>
<dbReference type="InterPro" id="IPR051612">
    <property type="entry name" value="Teichoic_Acid_Biosynth"/>
</dbReference>
<dbReference type="PROSITE" id="PS50005">
    <property type="entry name" value="TPR"/>
    <property type="match status" value="1"/>
</dbReference>
<protein>
    <submittedName>
        <fullName evidence="2">CDP-glycerol glycerophosphotransferase, TagB/SpsB family</fullName>
    </submittedName>
</protein>
<dbReference type="Gene3D" id="1.25.40.10">
    <property type="entry name" value="Tetratricopeptide repeat domain"/>
    <property type="match status" value="1"/>
</dbReference>
<dbReference type="STRING" id="937334.SAMN05444406_1182"/>
<dbReference type="Gene3D" id="3.40.50.2000">
    <property type="entry name" value="Glycogen Phosphorylase B"/>
    <property type="match status" value="1"/>
</dbReference>
<accession>A0A1I5WM29</accession>